<keyword evidence="3 5" id="KW-0687">Ribonucleoprotein</keyword>
<evidence type="ECO:0000256" key="4">
    <source>
        <dbReference type="ARBA" id="ARBA00035175"/>
    </source>
</evidence>
<dbReference type="SUPFAM" id="SSF110324">
    <property type="entry name" value="Ribosomal L27 protein-like"/>
    <property type="match status" value="1"/>
</dbReference>
<dbReference type="OrthoDB" id="9803474at2"/>
<evidence type="ECO:0000256" key="5">
    <source>
        <dbReference type="HAMAP-Rule" id="MF_00539"/>
    </source>
</evidence>
<comment type="similarity">
    <text evidence="1 5">Belongs to the bacterial ribosomal protein bL27 family.</text>
</comment>
<evidence type="ECO:0000313" key="8">
    <source>
        <dbReference type="Proteomes" id="UP000072421"/>
    </source>
</evidence>
<keyword evidence="2 5" id="KW-0689">Ribosomal protein</keyword>
<dbReference type="InterPro" id="IPR018261">
    <property type="entry name" value="Ribosomal_bL27_CS"/>
</dbReference>
<dbReference type="HAMAP" id="MF_00539">
    <property type="entry name" value="Ribosomal_bL27"/>
    <property type="match status" value="1"/>
</dbReference>
<organism evidence="7">
    <name type="scientific">Collimonas fungivorans</name>
    <dbReference type="NCBI Taxonomy" id="158899"/>
    <lineage>
        <taxon>Bacteria</taxon>
        <taxon>Pseudomonadati</taxon>
        <taxon>Pseudomonadota</taxon>
        <taxon>Betaproteobacteria</taxon>
        <taxon>Burkholderiales</taxon>
        <taxon>Oxalobacteraceae</taxon>
        <taxon>Collimonas</taxon>
    </lineage>
</organism>
<sequence>MAHKKGGGTTRNGRDSESKRLGVKVYGGQAINAGGIIIRQRGTKTHPGENVGMGKDHTLFALIPGKVQFVTKGATQRNYVTVVPA</sequence>
<evidence type="ECO:0000313" key="7">
    <source>
        <dbReference type="EMBL" id="AMO97352.1"/>
    </source>
</evidence>
<dbReference type="EMBL" id="CP013232">
    <property type="protein sequence ID" value="AMO97352.1"/>
    <property type="molecule type" value="Genomic_DNA"/>
</dbReference>
<evidence type="ECO:0000256" key="6">
    <source>
        <dbReference type="SAM" id="MobiDB-lite"/>
    </source>
</evidence>
<dbReference type="Gene3D" id="2.40.50.100">
    <property type="match status" value="1"/>
</dbReference>
<dbReference type="GO" id="GO:0006412">
    <property type="term" value="P:translation"/>
    <property type="evidence" value="ECO:0007669"/>
    <property type="project" value="UniProtKB-UniRule"/>
</dbReference>
<dbReference type="RefSeq" id="WP_061541704.1">
    <property type="nucleotide sequence ID" value="NZ_CP013232.1"/>
</dbReference>
<evidence type="ECO:0000256" key="1">
    <source>
        <dbReference type="ARBA" id="ARBA00010797"/>
    </source>
</evidence>
<dbReference type="FunFam" id="2.40.50.100:FF:000020">
    <property type="entry name" value="50S ribosomal protein L27"/>
    <property type="match status" value="1"/>
</dbReference>
<dbReference type="PROSITE" id="PS00831">
    <property type="entry name" value="RIBOSOMAL_L27"/>
    <property type="match status" value="1"/>
</dbReference>
<dbReference type="NCBIfam" id="TIGR00062">
    <property type="entry name" value="L27"/>
    <property type="match status" value="1"/>
</dbReference>
<evidence type="ECO:0000256" key="2">
    <source>
        <dbReference type="ARBA" id="ARBA00022980"/>
    </source>
</evidence>
<name>A0A127PHR3_9BURK</name>
<dbReference type="PRINTS" id="PR00063">
    <property type="entry name" value="RIBOSOMALL27"/>
</dbReference>
<dbReference type="PATRIC" id="fig|158899.10.peg.4715"/>
<dbReference type="Proteomes" id="UP000072421">
    <property type="component" value="Chromosome"/>
</dbReference>
<dbReference type="InterPro" id="IPR001684">
    <property type="entry name" value="Ribosomal_bL27"/>
</dbReference>
<feature type="region of interest" description="Disordered" evidence="6">
    <location>
        <begin position="1"/>
        <end position="21"/>
    </location>
</feature>
<gene>
    <name evidence="5 7" type="primary">rpmA</name>
    <name evidence="7" type="ORF">CFter6_4771</name>
</gene>
<dbReference type="Pfam" id="PF01016">
    <property type="entry name" value="Ribosomal_L27"/>
    <property type="match status" value="1"/>
</dbReference>
<protein>
    <recommendedName>
        <fullName evidence="4 5">Large ribosomal subunit protein bL27</fullName>
    </recommendedName>
</protein>
<dbReference type="AlphaFoldDB" id="A0A127PHR3"/>
<dbReference type="PANTHER" id="PTHR15893:SF0">
    <property type="entry name" value="LARGE RIBOSOMAL SUBUNIT PROTEIN BL27M"/>
    <property type="match status" value="1"/>
</dbReference>
<evidence type="ECO:0000256" key="3">
    <source>
        <dbReference type="ARBA" id="ARBA00023274"/>
    </source>
</evidence>
<dbReference type="PANTHER" id="PTHR15893">
    <property type="entry name" value="RIBOSOMAL PROTEIN L27"/>
    <property type="match status" value="1"/>
</dbReference>
<dbReference type="GO" id="GO:0003735">
    <property type="term" value="F:structural constituent of ribosome"/>
    <property type="evidence" value="ECO:0007669"/>
    <property type="project" value="InterPro"/>
</dbReference>
<reference evidence="7 8" key="1">
    <citation type="submission" date="2015-11" db="EMBL/GenBank/DDBJ databases">
        <title>Exploring the genomic traits of fungus-feeding bacterial genus Collimonas.</title>
        <authorList>
            <person name="Song C."/>
            <person name="Schmidt R."/>
            <person name="de Jager V."/>
            <person name="Krzyzanowska D."/>
            <person name="Jongedijk E."/>
            <person name="Cankar K."/>
            <person name="Beekwilder J."/>
            <person name="van Veen A."/>
            <person name="de Boer W."/>
            <person name="van Veen J.A."/>
            <person name="Garbeva P."/>
        </authorList>
    </citation>
    <scope>NUCLEOTIDE SEQUENCE [LARGE SCALE GENOMIC DNA]</scope>
    <source>
        <strain evidence="7 8">Ter6</strain>
    </source>
</reference>
<accession>A0A127PHR3</accession>
<dbReference type="GO" id="GO:0022625">
    <property type="term" value="C:cytosolic large ribosomal subunit"/>
    <property type="evidence" value="ECO:0007669"/>
    <property type="project" value="TreeGrafter"/>
</dbReference>
<proteinExistence type="inferred from homology"/>